<evidence type="ECO:0000256" key="1">
    <source>
        <dbReference type="SAM" id="MobiDB-lite"/>
    </source>
</evidence>
<feature type="compositionally biased region" description="Gly residues" evidence="1">
    <location>
        <begin position="1"/>
        <end position="10"/>
    </location>
</feature>
<dbReference type="EMBL" id="FUYE01000015">
    <property type="protein sequence ID" value="SKB03798.1"/>
    <property type="molecule type" value="Genomic_DNA"/>
</dbReference>
<evidence type="ECO:0000313" key="3">
    <source>
        <dbReference type="Proteomes" id="UP000190774"/>
    </source>
</evidence>
<name>A0A1T4YQE4_9BACT</name>
<feature type="region of interest" description="Disordered" evidence="1">
    <location>
        <begin position="1"/>
        <end position="26"/>
    </location>
</feature>
<accession>A0A1T4YQE4</accession>
<dbReference type="STRING" id="48467.SAMN02745166_03922"/>
<dbReference type="AlphaFoldDB" id="A0A1T4YQE4"/>
<evidence type="ECO:0000313" key="2">
    <source>
        <dbReference type="EMBL" id="SKB03798.1"/>
    </source>
</evidence>
<protein>
    <submittedName>
        <fullName evidence="2">Uncharacterized protein</fullName>
    </submittedName>
</protein>
<organism evidence="2 3">
    <name type="scientific">Prosthecobacter debontii</name>
    <dbReference type="NCBI Taxonomy" id="48467"/>
    <lineage>
        <taxon>Bacteria</taxon>
        <taxon>Pseudomonadati</taxon>
        <taxon>Verrucomicrobiota</taxon>
        <taxon>Verrucomicrobiia</taxon>
        <taxon>Verrucomicrobiales</taxon>
        <taxon>Verrucomicrobiaceae</taxon>
        <taxon>Prosthecobacter</taxon>
    </lineage>
</organism>
<reference evidence="3" key="1">
    <citation type="submission" date="2017-02" db="EMBL/GenBank/DDBJ databases">
        <authorList>
            <person name="Varghese N."/>
            <person name="Submissions S."/>
        </authorList>
    </citation>
    <scope>NUCLEOTIDE SEQUENCE [LARGE SCALE GENOMIC DNA]</scope>
    <source>
        <strain evidence="3">ATCC 700200</strain>
    </source>
</reference>
<proteinExistence type="predicted"/>
<keyword evidence="3" id="KW-1185">Reference proteome</keyword>
<sequence>MGSSGGGLGHSSGHDLARHPKSKSRWQRLRRQLRLWLEDQSQTALRNQAGNTRPASLFLMLNALKHGTAEEAILVV</sequence>
<dbReference type="Proteomes" id="UP000190774">
    <property type="component" value="Unassembled WGS sequence"/>
</dbReference>
<gene>
    <name evidence="2" type="ORF">SAMN02745166_03922</name>
</gene>